<comment type="similarity">
    <text evidence="1">Belongs to the short-chain fatty acyl-CoA assimilation regulator (ScfR) family.</text>
</comment>
<dbReference type="Pfam" id="PF06114">
    <property type="entry name" value="Peptidase_M78"/>
    <property type="match status" value="1"/>
</dbReference>
<name>A0ABX0QL39_9BACT</name>
<dbReference type="InterPro" id="IPR010982">
    <property type="entry name" value="Lambda_DNA-bd_dom_sf"/>
</dbReference>
<dbReference type="RefSeq" id="WP_166692518.1">
    <property type="nucleotide sequence ID" value="NZ_WAEL01000005.1"/>
</dbReference>
<dbReference type="PROSITE" id="PS50943">
    <property type="entry name" value="HTH_CROC1"/>
    <property type="match status" value="1"/>
</dbReference>
<evidence type="ECO:0000313" key="4">
    <source>
        <dbReference type="EMBL" id="NID11533.1"/>
    </source>
</evidence>
<reference evidence="4" key="1">
    <citation type="submission" date="2024-05" db="EMBL/GenBank/DDBJ databases">
        <authorList>
            <person name="Jung D.-H."/>
        </authorList>
    </citation>
    <scope>NUCLEOTIDE SEQUENCE</scope>
    <source>
        <strain evidence="4">JA-25</strain>
    </source>
</reference>
<proteinExistence type="inferred from homology"/>
<dbReference type="InterPro" id="IPR010359">
    <property type="entry name" value="IrrE_HExxH"/>
</dbReference>
<dbReference type="Pfam" id="PF01381">
    <property type="entry name" value="HTH_3"/>
    <property type="match status" value="1"/>
</dbReference>
<dbReference type="SMART" id="SM00530">
    <property type="entry name" value="HTH_XRE"/>
    <property type="match status" value="1"/>
</dbReference>
<dbReference type="InterPro" id="IPR050807">
    <property type="entry name" value="TransReg_Diox_bact_type"/>
</dbReference>
<feature type="domain" description="HTH cro/C1-type" evidence="3">
    <location>
        <begin position="16"/>
        <end position="70"/>
    </location>
</feature>
<dbReference type="InterPro" id="IPR001387">
    <property type="entry name" value="Cro/C1-type_HTH"/>
</dbReference>
<keyword evidence="2" id="KW-0238">DNA-binding</keyword>
<dbReference type="EMBL" id="WAEL01000005">
    <property type="protein sequence ID" value="NID11533.1"/>
    <property type="molecule type" value="Genomic_DNA"/>
</dbReference>
<dbReference type="Proteomes" id="UP000606008">
    <property type="component" value="Unassembled WGS sequence"/>
</dbReference>
<organism evidence="4 5">
    <name type="scientific">Fibrivirga algicola</name>
    <dbReference type="NCBI Taxonomy" id="2950420"/>
    <lineage>
        <taxon>Bacteria</taxon>
        <taxon>Pseudomonadati</taxon>
        <taxon>Bacteroidota</taxon>
        <taxon>Cytophagia</taxon>
        <taxon>Cytophagales</taxon>
        <taxon>Spirosomataceae</taxon>
        <taxon>Fibrivirga</taxon>
    </lineage>
</organism>
<dbReference type="PANTHER" id="PTHR46797">
    <property type="entry name" value="HTH-TYPE TRANSCRIPTIONAL REGULATOR"/>
    <property type="match status" value="1"/>
</dbReference>
<dbReference type="CDD" id="cd00093">
    <property type="entry name" value="HTH_XRE"/>
    <property type="match status" value="1"/>
</dbReference>
<evidence type="ECO:0000256" key="2">
    <source>
        <dbReference type="ARBA" id="ARBA00023125"/>
    </source>
</evidence>
<keyword evidence="5" id="KW-1185">Reference proteome</keyword>
<accession>A0ABX0QL39</accession>
<sequence length="502" mass="56392">MNTDRDKVRLIFGLKLKQLRADQGLSTYDLADLTGLSPSYLNEIEKGKKYPKTEKIFAIAKALGTDYDSLVSLRVSKRLEPVVGLLNSNVLNELPFDLFGIEPGYFLEVMANAPAKLSAFISTIIEIGRNYDLRVEQFYFSVLRTYQAMHDTYFDDLEQQADAFLAQHPLPESPAQLPAQLTDVLISTFSCTVTPYDDTTHPALTSLRSVYIPESNTLLINSRLSSEQTAFTLAREVGYRHLQLVNRPLESSMLAARSFDEVLNNFRASYFSRAVLMPRTGLMPILTAFVAQRTWQPDRLLQALTHFGVTPEMFLLRTMSLLTSGFGLNDLFFLRFDQPGGRNDNDRFVLSKELHLSRLHTPHGVARDEHYCRRQVALTLLNDLRTEQAQGNWNGQPICQAQITTYPSDGNAYFVLSIAKSSPPSTTNSSINIGLPITDQLRSVFAFLDDPTIPRTDVGETCERCPIPDCAVRAAAPVVLARNEQTERVQAAIEELRKVNEL</sequence>
<protein>
    <submittedName>
        <fullName evidence="4">Helix-turn-helix domain-containing protein</fullName>
    </submittedName>
</protein>
<comment type="caution">
    <text evidence="4">The sequence shown here is derived from an EMBL/GenBank/DDBJ whole genome shotgun (WGS) entry which is preliminary data.</text>
</comment>
<evidence type="ECO:0000313" key="5">
    <source>
        <dbReference type="Proteomes" id="UP000606008"/>
    </source>
</evidence>
<gene>
    <name evidence="4" type="ORF">F7231_15265</name>
</gene>
<dbReference type="SUPFAM" id="SSF47413">
    <property type="entry name" value="lambda repressor-like DNA-binding domains"/>
    <property type="match status" value="1"/>
</dbReference>
<evidence type="ECO:0000256" key="1">
    <source>
        <dbReference type="ARBA" id="ARBA00007227"/>
    </source>
</evidence>
<evidence type="ECO:0000259" key="3">
    <source>
        <dbReference type="PROSITE" id="PS50943"/>
    </source>
</evidence>
<dbReference type="Gene3D" id="1.10.260.40">
    <property type="entry name" value="lambda repressor-like DNA-binding domains"/>
    <property type="match status" value="1"/>
</dbReference>
<dbReference type="PANTHER" id="PTHR46797:SF1">
    <property type="entry name" value="METHYLPHOSPHONATE SYNTHASE"/>
    <property type="match status" value="1"/>
</dbReference>